<reference evidence="3" key="1">
    <citation type="submission" date="2017-06" db="EMBL/GenBank/DDBJ databases">
        <authorList>
            <person name="Rodrigo-Torres L."/>
            <person name="Arahal R. D."/>
            <person name="Lucena T."/>
        </authorList>
    </citation>
    <scope>NUCLEOTIDE SEQUENCE [LARGE SCALE GENOMIC DNA]</scope>
    <source>
        <strain evidence="3">type strain: CECT 9192</strain>
    </source>
</reference>
<dbReference type="CDD" id="cd00009">
    <property type="entry name" value="AAA"/>
    <property type="match status" value="1"/>
</dbReference>
<evidence type="ECO:0000313" key="3">
    <source>
        <dbReference type="Proteomes" id="UP000196485"/>
    </source>
</evidence>
<gene>
    <name evidence="2" type="primary">dnaC</name>
    <name evidence="2" type="ORF">PAQU9191_00826</name>
</gene>
<evidence type="ECO:0000259" key="1">
    <source>
        <dbReference type="SMART" id="SM00382"/>
    </source>
</evidence>
<dbReference type="Pfam" id="PF01695">
    <property type="entry name" value="IstB_IS21"/>
    <property type="match status" value="1"/>
</dbReference>
<dbReference type="PANTHER" id="PTHR30050">
    <property type="entry name" value="CHROMOSOMAL REPLICATION INITIATOR PROTEIN DNAA"/>
    <property type="match status" value="1"/>
</dbReference>
<feature type="domain" description="AAA+ ATPase" evidence="1">
    <location>
        <begin position="94"/>
        <end position="223"/>
    </location>
</feature>
<organism evidence="2 3">
    <name type="scientific">Photobacterium aquimaris</name>
    <dbReference type="NCBI Taxonomy" id="512643"/>
    <lineage>
        <taxon>Bacteria</taxon>
        <taxon>Pseudomonadati</taxon>
        <taxon>Pseudomonadota</taxon>
        <taxon>Gammaproteobacteria</taxon>
        <taxon>Vibrionales</taxon>
        <taxon>Vibrionaceae</taxon>
        <taxon>Photobacterium</taxon>
    </lineage>
</organism>
<dbReference type="InterPro" id="IPR028350">
    <property type="entry name" value="DNAC/IstB-like"/>
</dbReference>
<dbReference type="GO" id="GO:0006260">
    <property type="term" value="P:DNA replication"/>
    <property type="evidence" value="ECO:0007669"/>
    <property type="project" value="TreeGrafter"/>
</dbReference>
<dbReference type="InterPro" id="IPR027417">
    <property type="entry name" value="P-loop_NTPase"/>
</dbReference>
<dbReference type="PANTHER" id="PTHR30050:SF4">
    <property type="entry name" value="ATP-BINDING PROTEIN RV3427C IN INSERTION SEQUENCE-RELATED"/>
    <property type="match status" value="1"/>
</dbReference>
<dbReference type="SUPFAM" id="SSF52540">
    <property type="entry name" value="P-loop containing nucleoside triphosphate hydrolases"/>
    <property type="match status" value="1"/>
</dbReference>
<keyword evidence="3" id="KW-1185">Reference proteome</keyword>
<accession>A0A1A6TWY9</accession>
<dbReference type="SMART" id="SM00382">
    <property type="entry name" value="AAA"/>
    <property type="match status" value="1"/>
</dbReference>
<evidence type="ECO:0000313" key="2">
    <source>
        <dbReference type="EMBL" id="SMY15603.1"/>
    </source>
</evidence>
<protein>
    <submittedName>
        <fullName evidence="2">DNA replication protein DnaC</fullName>
    </submittedName>
</protein>
<dbReference type="AlphaFoldDB" id="A0A1A6TWY9"/>
<dbReference type="RefSeq" id="WP_065166045.1">
    <property type="nucleotide sequence ID" value="NZ_FYAH01000001.1"/>
</dbReference>
<dbReference type="InterPro" id="IPR002611">
    <property type="entry name" value="IstB_ATP-bd"/>
</dbReference>
<dbReference type="PIRSF" id="PIRSF003073">
    <property type="entry name" value="DNAC_TnpB_IstB"/>
    <property type="match status" value="1"/>
</dbReference>
<dbReference type="InterPro" id="IPR003593">
    <property type="entry name" value="AAA+_ATPase"/>
</dbReference>
<name>A0A1A6TWY9_9GAMM</name>
<dbReference type="Gene3D" id="3.40.50.300">
    <property type="entry name" value="P-loop containing nucleotide triphosphate hydrolases"/>
    <property type="match status" value="1"/>
</dbReference>
<dbReference type="EMBL" id="FYAH01000001">
    <property type="protein sequence ID" value="SMY15603.1"/>
    <property type="molecule type" value="Genomic_DNA"/>
</dbReference>
<dbReference type="GO" id="GO:0005524">
    <property type="term" value="F:ATP binding"/>
    <property type="evidence" value="ECO:0007669"/>
    <property type="project" value="InterPro"/>
</dbReference>
<sequence>MNIMQRLAQTMPAHVKPYTYEQMQAIRQREADVVAKNLYEQNQQTRVSKALGRSGIKKRHQHCSFDNFVIQNAGQQHAFNESKTFVDNLLNDRACGGFIFAGTSGTGKNHLACAIANQALQQRRSVVVITVAELMLKFRDTYRQDSATSETALIRFLSNVDLLVIDELGVQHNSNNERVMINRIIDERYTLEKPTGVITNLQSDELITTLGRAAVDRIMEDGKWVTFNWASFRINKGTQPA</sequence>
<dbReference type="Proteomes" id="UP000196485">
    <property type="component" value="Unassembled WGS sequence"/>
</dbReference>
<proteinExistence type="predicted"/>